<evidence type="ECO:0000256" key="12">
    <source>
        <dbReference type="HAMAP-Rule" id="MF_00454"/>
    </source>
</evidence>
<dbReference type="EMBL" id="SPKJ01000052">
    <property type="protein sequence ID" value="MYZ48896.1"/>
    <property type="molecule type" value="Genomic_DNA"/>
</dbReference>
<name>A0A964T5H8_9HYPH</name>
<comment type="function">
    <text evidence="12">Fluoride-specific ion channel. Important for reducing fluoride concentration in the cell, thus reducing its toxicity.</text>
</comment>
<dbReference type="NCBIfam" id="NF010794">
    <property type="entry name" value="PRK14198.1"/>
    <property type="match status" value="1"/>
</dbReference>
<dbReference type="OrthoDB" id="9806299at2"/>
<evidence type="ECO:0000256" key="5">
    <source>
        <dbReference type="ARBA" id="ARBA00022989"/>
    </source>
</evidence>
<feature type="transmembrane region" description="Helical" evidence="12">
    <location>
        <begin position="68"/>
        <end position="92"/>
    </location>
</feature>
<proteinExistence type="inferred from homology"/>
<protein>
    <recommendedName>
        <fullName evidence="12">Fluoride-specific ion channel FluC</fullName>
    </recommendedName>
</protein>
<sequence length="126" mass="12654">MLHVLLVACGGAIGASARHLVGMAALRWLGSGFPAGTFTVNVLGGLLMGLLAGWLALKAPGGGQNLRLFLATGVLGGFTTFSSFSLDAVLLWERGAVATAAGYVLASVILSIAGLAAGLGFVRWIA</sequence>
<evidence type="ECO:0000313" key="13">
    <source>
        <dbReference type="EMBL" id="MYZ48896.1"/>
    </source>
</evidence>
<feature type="binding site" evidence="12">
    <location>
        <position position="79"/>
    </location>
    <ligand>
        <name>Na(+)</name>
        <dbReference type="ChEBI" id="CHEBI:29101"/>
        <note>structural</note>
    </ligand>
</feature>
<dbReference type="Proteomes" id="UP000773614">
    <property type="component" value="Unassembled WGS sequence"/>
</dbReference>
<dbReference type="NCBIfam" id="NF010791">
    <property type="entry name" value="PRK14195.1"/>
    <property type="match status" value="1"/>
</dbReference>
<evidence type="ECO:0000256" key="9">
    <source>
        <dbReference type="ARBA" id="ARBA00023303"/>
    </source>
</evidence>
<organism evidence="13 14">
    <name type="scientific">Propylenella binzhouense</name>
    <dbReference type="NCBI Taxonomy" id="2555902"/>
    <lineage>
        <taxon>Bacteria</taxon>
        <taxon>Pseudomonadati</taxon>
        <taxon>Pseudomonadota</taxon>
        <taxon>Alphaproteobacteria</taxon>
        <taxon>Hyphomicrobiales</taxon>
        <taxon>Propylenellaceae</taxon>
        <taxon>Propylenella</taxon>
    </lineage>
</organism>
<comment type="caution">
    <text evidence="13">The sequence shown here is derived from an EMBL/GenBank/DDBJ whole genome shotgun (WGS) entry which is preliminary data.</text>
</comment>
<feature type="binding site" evidence="12">
    <location>
        <position position="76"/>
    </location>
    <ligand>
        <name>Na(+)</name>
        <dbReference type="ChEBI" id="CHEBI:29101"/>
        <note>structural</note>
    </ligand>
</feature>
<dbReference type="NCBIfam" id="TIGR00494">
    <property type="entry name" value="crcB"/>
    <property type="match status" value="1"/>
</dbReference>
<dbReference type="GO" id="GO:0062054">
    <property type="term" value="F:fluoride channel activity"/>
    <property type="evidence" value="ECO:0007669"/>
    <property type="project" value="UniProtKB-UniRule"/>
</dbReference>
<keyword evidence="2 12" id="KW-1003">Cell membrane</keyword>
<dbReference type="AlphaFoldDB" id="A0A964T5H8"/>
<keyword evidence="14" id="KW-1185">Reference proteome</keyword>
<keyword evidence="5 12" id="KW-1133">Transmembrane helix</keyword>
<comment type="catalytic activity">
    <reaction evidence="11">
        <text>fluoride(in) = fluoride(out)</text>
        <dbReference type="Rhea" id="RHEA:76159"/>
        <dbReference type="ChEBI" id="CHEBI:17051"/>
    </reaction>
    <physiologicalReaction direction="left-to-right" evidence="11">
        <dbReference type="Rhea" id="RHEA:76160"/>
    </physiologicalReaction>
</comment>
<evidence type="ECO:0000256" key="2">
    <source>
        <dbReference type="ARBA" id="ARBA00022475"/>
    </source>
</evidence>
<evidence type="ECO:0000256" key="1">
    <source>
        <dbReference type="ARBA" id="ARBA00004651"/>
    </source>
</evidence>
<keyword evidence="4 12" id="KW-0812">Transmembrane</keyword>
<comment type="activity regulation">
    <text evidence="12">Na(+) is not transported, but it plays an essential structural role and its presence is essential for fluoride channel function.</text>
</comment>
<evidence type="ECO:0000256" key="7">
    <source>
        <dbReference type="ARBA" id="ARBA00023065"/>
    </source>
</evidence>
<accession>A0A964T5H8</accession>
<dbReference type="PANTHER" id="PTHR28259:SF1">
    <property type="entry name" value="FLUORIDE EXPORT PROTEIN 1-RELATED"/>
    <property type="match status" value="1"/>
</dbReference>
<comment type="subcellular location">
    <subcellularLocation>
        <location evidence="1 12">Cell membrane</location>
        <topology evidence="1 12">Multi-pass membrane protein</topology>
    </subcellularLocation>
</comment>
<keyword evidence="12" id="KW-0813">Transport</keyword>
<dbReference type="HAMAP" id="MF_00454">
    <property type="entry name" value="FluC"/>
    <property type="match status" value="1"/>
</dbReference>
<keyword evidence="8 12" id="KW-0472">Membrane</keyword>
<evidence type="ECO:0000256" key="4">
    <source>
        <dbReference type="ARBA" id="ARBA00022692"/>
    </source>
</evidence>
<evidence type="ECO:0000313" key="14">
    <source>
        <dbReference type="Proteomes" id="UP000773614"/>
    </source>
</evidence>
<reference evidence="13" key="1">
    <citation type="submission" date="2019-03" db="EMBL/GenBank/DDBJ databases">
        <title>Afifella sp. nov., isolated from activated sludge.</title>
        <authorList>
            <person name="Li Q."/>
            <person name="Liu Y."/>
        </authorList>
    </citation>
    <scope>NUCLEOTIDE SEQUENCE</scope>
    <source>
        <strain evidence="13">L72</strain>
    </source>
</reference>
<evidence type="ECO:0000256" key="3">
    <source>
        <dbReference type="ARBA" id="ARBA00022519"/>
    </source>
</evidence>
<dbReference type="RefSeq" id="WP_161141242.1">
    <property type="nucleotide sequence ID" value="NZ_SPKJ01000052.1"/>
</dbReference>
<gene>
    <name evidence="12 13" type="primary">crcB</name>
    <name evidence="12" type="synonym">fluC</name>
    <name evidence="13" type="ORF">E4O86_14365</name>
</gene>
<keyword evidence="12" id="KW-0479">Metal-binding</keyword>
<keyword evidence="7 12" id="KW-0406">Ion transport</keyword>
<feature type="transmembrane region" description="Helical" evidence="12">
    <location>
        <begin position="33"/>
        <end position="56"/>
    </location>
</feature>
<dbReference type="GO" id="GO:0046872">
    <property type="term" value="F:metal ion binding"/>
    <property type="evidence" value="ECO:0007669"/>
    <property type="project" value="UniProtKB-KW"/>
</dbReference>
<comment type="similarity">
    <text evidence="10 12">Belongs to the fluoride channel Fluc/FEX (TC 1.A.43) family.</text>
</comment>
<evidence type="ECO:0000256" key="8">
    <source>
        <dbReference type="ARBA" id="ARBA00023136"/>
    </source>
</evidence>
<keyword evidence="9 12" id="KW-0407">Ion channel</keyword>
<keyword evidence="6 12" id="KW-0915">Sodium</keyword>
<evidence type="ECO:0000256" key="11">
    <source>
        <dbReference type="ARBA" id="ARBA00035585"/>
    </source>
</evidence>
<dbReference type="PANTHER" id="PTHR28259">
    <property type="entry name" value="FLUORIDE EXPORT PROTEIN 1-RELATED"/>
    <property type="match status" value="1"/>
</dbReference>
<dbReference type="InterPro" id="IPR003691">
    <property type="entry name" value="FluC"/>
</dbReference>
<evidence type="ECO:0000256" key="10">
    <source>
        <dbReference type="ARBA" id="ARBA00035120"/>
    </source>
</evidence>
<evidence type="ECO:0000256" key="6">
    <source>
        <dbReference type="ARBA" id="ARBA00023053"/>
    </source>
</evidence>
<dbReference type="Pfam" id="PF02537">
    <property type="entry name" value="CRCB"/>
    <property type="match status" value="1"/>
</dbReference>
<dbReference type="GO" id="GO:0005886">
    <property type="term" value="C:plasma membrane"/>
    <property type="evidence" value="ECO:0007669"/>
    <property type="project" value="UniProtKB-SubCell"/>
</dbReference>
<feature type="transmembrane region" description="Helical" evidence="12">
    <location>
        <begin position="104"/>
        <end position="125"/>
    </location>
</feature>
<keyword evidence="3" id="KW-0997">Cell inner membrane</keyword>
<dbReference type="GO" id="GO:0140114">
    <property type="term" value="P:cellular detoxification of fluoride"/>
    <property type="evidence" value="ECO:0007669"/>
    <property type="project" value="UniProtKB-UniRule"/>
</dbReference>